<name>W6ULN1_ECHGR</name>
<dbReference type="InterPro" id="IPR011009">
    <property type="entry name" value="Kinase-like_dom_sf"/>
</dbReference>
<dbReference type="PROSITE" id="PS50862">
    <property type="entry name" value="AA_TRNA_LIGASE_II"/>
    <property type="match status" value="1"/>
</dbReference>
<dbReference type="InterPro" id="IPR000719">
    <property type="entry name" value="Prot_kinase_dom"/>
</dbReference>
<dbReference type="Pfam" id="PF00587">
    <property type="entry name" value="tRNA-synt_2b"/>
    <property type="match status" value="1"/>
</dbReference>
<dbReference type="GO" id="GO:0005952">
    <property type="term" value="C:cAMP-dependent protein kinase complex"/>
    <property type="evidence" value="ECO:0007669"/>
    <property type="project" value="TreeGrafter"/>
</dbReference>
<evidence type="ECO:0000256" key="4">
    <source>
        <dbReference type="ARBA" id="ARBA00022553"/>
    </source>
</evidence>
<dbReference type="PROSITE" id="PS51285">
    <property type="entry name" value="AGC_KINASE_CTER"/>
    <property type="match status" value="1"/>
</dbReference>
<proteinExistence type="inferred from homology"/>
<dbReference type="PRINTS" id="PR00981">
    <property type="entry name" value="TRNASYNTHSER"/>
</dbReference>
<dbReference type="FunFam" id="1.10.510.10:FF:000048">
    <property type="entry name" value="Protein kinase C"/>
    <property type="match status" value="1"/>
</dbReference>
<feature type="domain" description="Protein kinase" evidence="12">
    <location>
        <begin position="1025"/>
        <end position="1288"/>
    </location>
</feature>
<dbReference type="SUPFAM" id="SSF56112">
    <property type="entry name" value="Protein kinase-like (PK-like)"/>
    <property type="match status" value="1"/>
</dbReference>
<dbReference type="InterPro" id="IPR002314">
    <property type="entry name" value="aa-tRNA-synt_IIb"/>
</dbReference>
<dbReference type="PROSITE" id="PS50011">
    <property type="entry name" value="PROTEIN_KINASE_DOM"/>
    <property type="match status" value="1"/>
</dbReference>
<dbReference type="Gene3D" id="1.10.510.10">
    <property type="entry name" value="Transferase(Phosphotransferase) domain 1"/>
    <property type="match status" value="1"/>
</dbReference>
<dbReference type="SUPFAM" id="SSF55681">
    <property type="entry name" value="Class II aaRS and biotin synthetases"/>
    <property type="match status" value="1"/>
</dbReference>
<evidence type="ECO:0000259" key="13">
    <source>
        <dbReference type="PROSITE" id="PS50862"/>
    </source>
</evidence>
<keyword evidence="16" id="KW-1185">Reference proteome</keyword>
<keyword evidence="9" id="KW-0067">ATP-binding</keyword>
<dbReference type="InterPro" id="IPR000961">
    <property type="entry name" value="AGC-kinase_C"/>
</dbReference>
<dbReference type="PANTHER" id="PTHR24353">
    <property type="entry name" value="CYCLIC NUCLEOTIDE-DEPENDENT PROTEIN KINASE"/>
    <property type="match status" value="1"/>
</dbReference>
<dbReference type="InterPro" id="IPR045864">
    <property type="entry name" value="aa-tRNA-synth_II/BPL/LPL"/>
</dbReference>
<reference evidence="15 16" key="1">
    <citation type="journal article" date="2013" name="Nat. Genet.">
        <title>The genome of the hydatid tapeworm Echinococcus granulosus.</title>
        <authorList>
            <person name="Zheng H."/>
            <person name="Zhang W."/>
            <person name="Zhang L."/>
            <person name="Zhang Z."/>
            <person name="Li J."/>
            <person name="Lu G."/>
            <person name="Zhu Y."/>
            <person name="Wang Y."/>
            <person name="Huang Y."/>
            <person name="Liu J."/>
            <person name="Kang H."/>
            <person name="Chen J."/>
            <person name="Wang L."/>
            <person name="Chen A."/>
            <person name="Yu S."/>
            <person name="Gao Z."/>
            <person name="Jin L."/>
            <person name="Gu W."/>
            <person name="Wang Z."/>
            <person name="Zhao L."/>
            <person name="Shi B."/>
            <person name="Wen H."/>
            <person name="Lin R."/>
            <person name="Jones M.K."/>
            <person name="Brejova B."/>
            <person name="Vinar T."/>
            <person name="Zhao G."/>
            <person name="McManus D.P."/>
            <person name="Chen Z."/>
            <person name="Zhou Y."/>
            <person name="Wang S."/>
        </authorList>
    </citation>
    <scope>NUCLEOTIDE SEQUENCE [LARGE SCALE GENOMIC DNA]</scope>
</reference>
<evidence type="ECO:0000256" key="11">
    <source>
        <dbReference type="ARBA" id="ARBA00031113"/>
    </source>
</evidence>
<organism evidence="15 16">
    <name type="scientific">Echinococcus granulosus</name>
    <name type="common">Hydatid tapeworm</name>
    <dbReference type="NCBI Taxonomy" id="6210"/>
    <lineage>
        <taxon>Eukaryota</taxon>
        <taxon>Metazoa</taxon>
        <taxon>Spiralia</taxon>
        <taxon>Lophotrochozoa</taxon>
        <taxon>Platyhelminthes</taxon>
        <taxon>Cestoda</taxon>
        <taxon>Eucestoda</taxon>
        <taxon>Cyclophyllidea</taxon>
        <taxon>Taeniidae</taxon>
        <taxon>Echinococcus</taxon>
        <taxon>Echinococcus granulosus group</taxon>
    </lineage>
</organism>
<evidence type="ECO:0000313" key="15">
    <source>
        <dbReference type="EMBL" id="EUB59047.1"/>
    </source>
</evidence>
<dbReference type="Gene3D" id="3.30.200.20">
    <property type="entry name" value="Phosphorylase Kinase, domain 1"/>
    <property type="match status" value="1"/>
</dbReference>
<dbReference type="InterPro" id="IPR006195">
    <property type="entry name" value="aa-tRNA-synth_II"/>
</dbReference>
<keyword evidence="3" id="KW-0723">Serine/threonine-protein kinase</keyword>
<sequence>MVATLTFSDIMSVELNDLAVCPLEDDNLLDFIRFVDVTAAADPKLSVPEQAFVLCSGELHRRSHPHDDLIDEQSLTYVTAVVRAVAGADKNKVKDDGASESVPKNAVSWPILTEALFKRGSYERRSLARTERAIRQLEEIAAQFSSPAPETEQRGMQHFFWSRMPSQWQIELSLARVLTKIGSTKSALDIYLRWQQWDEIINSYTSLGKRDLAEEVIRERIASGCATPELYCCLGDVTSDMAHYRTAWELSKHRSARAVRSLGYYAFRKDKNVKKAAECFEASLEINRFQSTVIGLAERGYQMELRFMENLGEHFAGQCCVPFTTIFLLDVSVEYVLEREGSLPLLQVGMDEGSFGDVISAYHRLIDLRQKHIDSQVLGMLTKAVSENLPDSKNCGAARYRKDLLTLFGRVTATNPSDADTWRYYANLILDSNAEAGPVQFQRAVQYIQRSYQCRLRSATPDWEFNKTAREELLADLQAMAKLLISTGCVDNFTSDPEMKLFITSALSSLRMNINVYIARLKSAINKCVGNEPQEELAAVTKMLSDLNGTINAALNDLVVQSIFRAAAGNIWSPSGGRRFFASVLSPFVQGTKGDFHQLGCAKFIQRMRQNLIERNSEANLDEMLSLYQRLQNGEKDLQSRIEHLYLSLPNFSHPSTPVGDPSKFRLLHLHGSPKLISQPKNEVDLLSNEVVPHRCGNRARRTGHGTLRSSGALVAGCGSRAYAFYDSLAVLEAALLQLTLNRTREAGFQLIAVPDLLLSSVIQRCGFPTTGDRNQIFNIAERKGSGVGNGTLFSLSGTAEMALAAFCANRVFGEVGTAEAEFFCAVSRCFRHEIAPQESLLYRTHQFTKVEIFCVTEPSPEVGDKVFERIVEFQKKLYSDLELHFRVLEMPTSELGNSAHRKIDIEALMPGEGIFGEISSTSNCTDYQAIRLNILWKQDSAAKRHPYAYTLNGTGCAVTRILKALVETHQNSEMRSIGSSGASIWVDFLTAERRRIDELVEVKRDKANHRLQPPKLPVSKCSDFFFYQTLGRGGFGEVRLLRHKTAQTWHAAKILLKAFVISKGHVTHVNNERAILALCDMPFIVQLNYAFQDLKRLYLVMEFVPGGDLFSMLRHLHRFDERLARFYGAQVLLALEYLHHLQIIHRDIKPENIMISHNGYVKLVDFGFAKFVIHRTYTFCGTPEYLAPEILKHRGYGFSVDWWAFGILLYEMVVGASPFVSRDVANTYAKILDPRCDPLGNVIASGLVRIGELLRHLLRQLLQREVSRRYGSLAREGPREIRNHPWFVSIDWDGLFEQKLSPPYDYAMTPRPSVQENADQKASENNFTIFEEF</sequence>
<dbReference type="Gene3D" id="1.25.40.10">
    <property type="entry name" value="Tetratricopeptide repeat domain"/>
    <property type="match status" value="1"/>
</dbReference>
<evidence type="ECO:0000256" key="9">
    <source>
        <dbReference type="ARBA" id="ARBA00022840"/>
    </source>
</evidence>
<dbReference type="STRING" id="6210.W6ULN1"/>
<keyword evidence="6" id="KW-0808">Transferase</keyword>
<evidence type="ECO:0000256" key="6">
    <source>
        <dbReference type="ARBA" id="ARBA00022679"/>
    </source>
</evidence>
<dbReference type="GO" id="GO:0005524">
    <property type="term" value="F:ATP binding"/>
    <property type="evidence" value="ECO:0007669"/>
    <property type="project" value="UniProtKB-KW"/>
</dbReference>
<feature type="domain" description="AGC-kinase C-terminal" evidence="14">
    <location>
        <begin position="1289"/>
        <end position="1334"/>
    </location>
</feature>
<evidence type="ECO:0000256" key="3">
    <source>
        <dbReference type="ARBA" id="ARBA00022527"/>
    </source>
</evidence>
<dbReference type="OMA" id="HETPELY"/>
<dbReference type="SMART" id="SM00220">
    <property type="entry name" value="S_TKc"/>
    <property type="match status" value="1"/>
</dbReference>
<dbReference type="InterPro" id="IPR002317">
    <property type="entry name" value="Ser-tRNA-ligase_type_1"/>
</dbReference>
<feature type="domain" description="Aminoacyl-transfer RNA synthetases class-II family profile" evidence="13">
    <location>
        <begin position="736"/>
        <end position="1014"/>
    </location>
</feature>
<dbReference type="RefSeq" id="XP_024350243.1">
    <property type="nucleotide sequence ID" value="XM_024495288.1"/>
</dbReference>
<dbReference type="Proteomes" id="UP000019149">
    <property type="component" value="Unassembled WGS sequence"/>
</dbReference>
<dbReference type="EC" id="6.1.1.11" evidence="2"/>
<dbReference type="OrthoDB" id="1936594at2759"/>
<comment type="similarity">
    <text evidence="1">Belongs to the class-II aminoacyl-tRNA synthetase family. Type-1 seryl-tRNA synthetase subfamily.</text>
</comment>
<comment type="caution">
    <text evidence="15">The sequence shown here is derived from an EMBL/GenBank/DDBJ whole genome shotgun (WGS) entry which is preliminary data.</text>
</comment>
<keyword evidence="5" id="KW-0436">Ligase</keyword>
<dbReference type="InterPro" id="IPR008271">
    <property type="entry name" value="Ser/Thr_kinase_AS"/>
</dbReference>
<protein>
    <recommendedName>
        <fullName evidence="2">serine--tRNA ligase</fullName>
        <ecNumber evidence="2">6.1.1.11</ecNumber>
    </recommendedName>
    <alternativeName>
        <fullName evidence="11">Seryl-tRNA synthetase</fullName>
    </alternativeName>
</protein>
<evidence type="ECO:0000256" key="1">
    <source>
        <dbReference type="ARBA" id="ARBA00010728"/>
    </source>
</evidence>
<evidence type="ECO:0000256" key="5">
    <source>
        <dbReference type="ARBA" id="ARBA00022598"/>
    </source>
</evidence>
<evidence type="ECO:0000256" key="10">
    <source>
        <dbReference type="ARBA" id="ARBA00023146"/>
    </source>
</evidence>
<dbReference type="KEGG" id="egl:EGR_06039"/>
<dbReference type="GO" id="GO:0004691">
    <property type="term" value="F:cAMP-dependent protein kinase activity"/>
    <property type="evidence" value="ECO:0007669"/>
    <property type="project" value="TreeGrafter"/>
</dbReference>
<keyword evidence="10" id="KW-0030">Aminoacyl-tRNA synthetase</keyword>
<dbReference type="GO" id="GO:0006434">
    <property type="term" value="P:seryl-tRNA aminoacylation"/>
    <property type="evidence" value="ECO:0007669"/>
    <property type="project" value="InterPro"/>
</dbReference>
<accession>W6ULN1</accession>
<keyword evidence="7" id="KW-0547">Nucleotide-binding</keyword>
<dbReference type="PANTHER" id="PTHR24353:SF37">
    <property type="entry name" value="CAMP-DEPENDENT PROTEIN KINASE CATALYTIC SUBUNIT PRKX"/>
    <property type="match status" value="1"/>
</dbReference>
<evidence type="ECO:0000259" key="12">
    <source>
        <dbReference type="PROSITE" id="PS50011"/>
    </source>
</evidence>
<dbReference type="EMBL" id="APAU02000050">
    <property type="protein sequence ID" value="EUB59047.1"/>
    <property type="molecule type" value="Genomic_DNA"/>
</dbReference>
<evidence type="ECO:0000259" key="14">
    <source>
        <dbReference type="PROSITE" id="PS51285"/>
    </source>
</evidence>
<keyword evidence="4" id="KW-0597">Phosphoprotein</keyword>
<dbReference type="InterPro" id="IPR011990">
    <property type="entry name" value="TPR-like_helical_dom_sf"/>
</dbReference>
<gene>
    <name evidence="15" type="ORF">EGR_06039</name>
</gene>
<dbReference type="Pfam" id="PF00069">
    <property type="entry name" value="Pkinase"/>
    <property type="match status" value="1"/>
</dbReference>
<evidence type="ECO:0000313" key="16">
    <source>
        <dbReference type="Proteomes" id="UP000019149"/>
    </source>
</evidence>
<evidence type="ECO:0000256" key="2">
    <source>
        <dbReference type="ARBA" id="ARBA00012840"/>
    </source>
</evidence>
<dbReference type="Gene3D" id="3.30.930.10">
    <property type="entry name" value="Bira Bifunctional Protein, Domain 2"/>
    <property type="match status" value="1"/>
</dbReference>
<dbReference type="CTD" id="36341754"/>
<dbReference type="GeneID" id="36341754"/>
<dbReference type="GO" id="GO:0004828">
    <property type="term" value="F:serine-tRNA ligase activity"/>
    <property type="evidence" value="ECO:0007669"/>
    <property type="project" value="UniProtKB-EC"/>
</dbReference>
<keyword evidence="8 15" id="KW-0418">Kinase</keyword>
<evidence type="ECO:0000256" key="7">
    <source>
        <dbReference type="ARBA" id="ARBA00022741"/>
    </source>
</evidence>
<dbReference type="PROSITE" id="PS00108">
    <property type="entry name" value="PROTEIN_KINASE_ST"/>
    <property type="match status" value="1"/>
</dbReference>
<evidence type="ECO:0000256" key="8">
    <source>
        <dbReference type="ARBA" id="ARBA00022777"/>
    </source>
</evidence>